<dbReference type="EMBL" id="MTBP01000003">
    <property type="protein sequence ID" value="POM23288.1"/>
    <property type="molecule type" value="Genomic_DNA"/>
</dbReference>
<organism evidence="1 2">
    <name type="scientific">Actinomadura rubteroloni</name>
    <dbReference type="NCBI Taxonomy" id="1926885"/>
    <lineage>
        <taxon>Bacteria</taxon>
        <taxon>Bacillati</taxon>
        <taxon>Actinomycetota</taxon>
        <taxon>Actinomycetes</taxon>
        <taxon>Streptosporangiales</taxon>
        <taxon>Thermomonosporaceae</taxon>
        <taxon>Actinomadura</taxon>
    </lineage>
</organism>
<proteinExistence type="predicted"/>
<evidence type="ECO:0000313" key="2">
    <source>
        <dbReference type="Proteomes" id="UP000242367"/>
    </source>
</evidence>
<comment type="caution">
    <text evidence="1">The sequence shown here is derived from an EMBL/GenBank/DDBJ whole genome shotgun (WGS) entry which is preliminary data.</text>
</comment>
<name>A0A2P4UE42_9ACTN</name>
<reference evidence="1 2" key="1">
    <citation type="journal article" date="2017" name="Chemistry">
        <title>Isolation, Biosynthesis and Chemical Modifications of Rubterolones A-F: Rare Tropolone Alkaloids from Actinomadura sp. 5-2.</title>
        <authorList>
            <person name="Guo H."/>
            <person name="Benndorf R."/>
            <person name="Leichnitz D."/>
            <person name="Klassen J.L."/>
            <person name="Vollmers J."/>
            <person name="Gorls H."/>
            <person name="Steinacker M."/>
            <person name="Weigel C."/>
            <person name="Dahse H.M."/>
            <person name="Kaster A.K."/>
            <person name="de Beer Z.W."/>
            <person name="Poulsen M."/>
            <person name="Beemelmanns C."/>
        </authorList>
    </citation>
    <scope>NUCLEOTIDE SEQUENCE [LARGE SCALE GENOMIC DNA]</scope>
    <source>
        <strain evidence="1 2">5-2</strain>
    </source>
</reference>
<protein>
    <recommendedName>
        <fullName evidence="3">SWIM zinc finger family protein</fullName>
    </recommendedName>
</protein>
<gene>
    <name evidence="1" type="ORF">BTM25_44410</name>
</gene>
<dbReference type="Proteomes" id="UP000242367">
    <property type="component" value="Unassembled WGS sequence"/>
</dbReference>
<dbReference type="AlphaFoldDB" id="A0A2P4UE42"/>
<evidence type="ECO:0000313" key="1">
    <source>
        <dbReference type="EMBL" id="POM23288.1"/>
    </source>
</evidence>
<keyword evidence="2" id="KW-1185">Reference proteome</keyword>
<evidence type="ECO:0008006" key="3">
    <source>
        <dbReference type="Google" id="ProtNLM"/>
    </source>
</evidence>
<accession>A0A2P4UE42</accession>
<sequence>MAAGLDDLDRWLRDRVARGLAAEDAGQFDEPARRLVDAQAGALAGQVRGLSSVPHGPERPGALLAEYALLRLLVHAHRRPDLPAPLRATVRSRIGFTVPREDVLSDGERVRDRWCVVGVRDSAQEQLTTRRAWLRGRGGRSALVLSFAPPGRPLDDSLTAGTELDAELAFFPGAAPLRALVAERHGEPVPAVPDGTTIAGFLTEHAAALAADPWTDRWPAVLADVRLARPADDGLAAMDAAGDVLPLRTPDPWPLLAVSGGEPVTLAGEWTPRGLHPLAAWHPTEGPVIL</sequence>